<dbReference type="STRING" id="626940.BHW43_06590"/>
<organism evidence="1 2">
    <name type="scientific">Phascolarctobacterium succinatutens</name>
    <dbReference type="NCBI Taxonomy" id="626940"/>
    <lineage>
        <taxon>Bacteria</taxon>
        <taxon>Bacillati</taxon>
        <taxon>Bacillota</taxon>
        <taxon>Negativicutes</taxon>
        <taxon>Acidaminococcales</taxon>
        <taxon>Acidaminococcaceae</taxon>
        <taxon>Phascolarctobacterium</taxon>
    </lineage>
</organism>
<dbReference type="EMBL" id="MNTG01000030">
    <property type="protein sequence ID" value="OLA37489.1"/>
    <property type="molecule type" value="Genomic_DNA"/>
</dbReference>
<sequence>MEIENVMFNSKNRPYCIKCGNEIRKLVHAYTVHEKRGNLYVMRCGCCGATMLGRDNGYYDKNRKK</sequence>
<dbReference type="RefSeq" id="WP_303679966.1">
    <property type="nucleotide sequence ID" value="NZ_MNTG01000030.1"/>
</dbReference>
<evidence type="ECO:0000313" key="1">
    <source>
        <dbReference type="EMBL" id="OLA37489.1"/>
    </source>
</evidence>
<reference evidence="1 2" key="1">
    <citation type="journal article" date="2016" name="Nat. Biotechnol.">
        <title>Measurement of bacterial replication rates in microbial communities.</title>
        <authorList>
            <person name="Brown C.T."/>
            <person name="Olm M.R."/>
            <person name="Thomas B.C."/>
            <person name="Banfield J.F."/>
        </authorList>
    </citation>
    <scope>NUCLEOTIDE SEQUENCE [LARGE SCALE GENOMIC DNA]</scope>
    <source>
        <strain evidence="1">46_33</strain>
    </source>
</reference>
<name>A0A1Q6R555_9FIRM</name>
<proteinExistence type="predicted"/>
<gene>
    <name evidence="1" type="ORF">BHW43_06590</name>
</gene>
<protein>
    <submittedName>
        <fullName evidence="1">Uncharacterized protein</fullName>
    </submittedName>
</protein>
<comment type="caution">
    <text evidence="1">The sequence shown here is derived from an EMBL/GenBank/DDBJ whole genome shotgun (WGS) entry which is preliminary data.</text>
</comment>
<accession>A0A1Q6R555</accession>
<dbReference type="AlphaFoldDB" id="A0A1Q6R555"/>
<dbReference type="Proteomes" id="UP000186777">
    <property type="component" value="Unassembled WGS sequence"/>
</dbReference>
<evidence type="ECO:0000313" key="2">
    <source>
        <dbReference type="Proteomes" id="UP000186777"/>
    </source>
</evidence>